<organism evidence="1 2">
    <name type="scientific">Agrococcus casei LMG 22410</name>
    <dbReference type="NCBI Taxonomy" id="1255656"/>
    <lineage>
        <taxon>Bacteria</taxon>
        <taxon>Bacillati</taxon>
        <taxon>Actinomycetota</taxon>
        <taxon>Actinomycetes</taxon>
        <taxon>Micrococcales</taxon>
        <taxon>Microbacteriaceae</taxon>
        <taxon>Agrococcus</taxon>
    </lineage>
</organism>
<name>A0A1R4FGB6_9MICO</name>
<proteinExistence type="predicted"/>
<gene>
    <name evidence="1" type="ORF">CZ674_04410</name>
</gene>
<dbReference type="AlphaFoldDB" id="A0A1R4FGB6"/>
<evidence type="ECO:0000313" key="2">
    <source>
        <dbReference type="Proteomes" id="UP000195787"/>
    </source>
</evidence>
<sequence length="50" mass="5680">MRRFWSCRAPGYGEGGRGEDRERGQSMVLHHASMFASVEPKDQAQITTVR</sequence>
<accession>A0A1R4FGB6</accession>
<reference evidence="1 2" key="1">
    <citation type="submission" date="2017-02" db="EMBL/GenBank/DDBJ databases">
        <authorList>
            <person name="Peterson S.W."/>
        </authorList>
    </citation>
    <scope>NUCLEOTIDE SEQUENCE [LARGE SCALE GENOMIC DNA]</scope>
    <source>
        <strain evidence="1 2">LMG 22410</strain>
    </source>
</reference>
<evidence type="ECO:0000313" key="1">
    <source>
        <dbReference type="EMBL" id="SJM54974.1"/>
    </source>
</evidence>
<protein>
    <submittedName>
        <fullName evidence="1">Uncharacterized protein</fullName>
    </submittedName>
</protein>
<dbReference type="Proteomes" id="UP000195787">
    <property type="component" value="Unassembled WGS sequence"/>
</dbReference>
<keyword evidence="2" id="KW-1185">Reference proteome</keyword>
<dbReference type="EMBL" id="FUHU01000021">
    <property type="protein sequence ID" value="SJM54974.1"/>
    <property type="molecule type" value="Genomic_DNA"/>
</dbReference>